<gene>
    <name evidence="1" type="ORF">AWM70_01115</name>
</gene>
<dbReference type="Pfam" id="PF22116">
    <property type="entry name" value="DUF6944"/>
    <property type="match status" value="1"/>
</dbReference>
<sequence>MPRNSMSINEQIAAYSWLQALGTNIQAVGQTKLLSKKKRLQKEGKDLVILGNILQAVANAAQTFLTLEQRGSTGKERTLNSANAFGSFLQSVGNSIQALTTDGS</sequence>
<name>A0A1B1N6H8_9BACL</name>
<dbReference type="EMBL" id="CP014167">
    <property type="protein sequence ID" value="ANS77029.1"/>
    <property type="molecule type" value="Genomic_DNA"/>
</dbReference>
<keyword evidence="2" id="KW-1185">Reference proteome</keyword>
<dbReference type="AlphaFoldDB" id="A0A1B1N6H8"/>
<proteinExistence type="predicted"/>
<dbReference type="OrthoDB" id="2620344at2"/>
<reference evidence="1 2" key="1">
    <citation type="submission" date="2016-01" db="EMBL/GenBank/DDBJ databases">
        <title>Complete Genome Sequence of Paenibacillus yonginensis DCY84, a novel Plant Growth-Promoting Bacteria with Elicitation of Induced Systemic Resistance.</title>
        <authorList>
            <person name="Kim Y.J."/>
            <person name="Yang D.C."/>
            <person name="Sukweenadhi J."/>
        </authorList>
    </citation>
    <scope>NUCLEOTIDE SEQUENCE [LARGE SCALE GENOMIC DNA]</scope>
    <source>
        <strain evidence="1 2">DCY84</strain>
    </source>
</reference>
<dbReference type="Proteomes" id="UP000092573">
    <property type="component" value="Chromosome"/>
</dbReference>
<organism evidence="1 2">
    <name type="scientific">Paenibacillus yonginensis</name>
    <dbReference type="NCBI Taxonomy" id="1462996"/>
    <lineage>
        <taxon>Bacteria</taxon>
        <taxon>Bacillati</taxon>
        <taxon>Bacillota</taxon>
        <taxon>Bacilli</taxon>
        <taxon>Bacillales</taxon>
        <taxon>Paenibacillaceae</taxon>
        <taxon>Paenibacillus</taxon>
    </lineage>
</organism>
<dbReference type="KEGG" id="pyg:AWM70_01115"/>
<evidence type="ECO:0000313" key="1">
    <source>
        <dbReference type="EMBL" id="ANS77029.1"/>
    </source>
</evidence>
<accession>A0A1B1N6H8</accession>
<dbReference type="InterPro" id="IPR054224">
    <property type="entry name" value="DUF6944"/>
</dbReference>
<protein>
    <submittedName>
        <fullName evidence="1">Uncharacterized protein</fullName>
    </submittedName>
</protein>
<evidence type="ECO:0000313" key="2">
    <source>
        <dbReference type="Proteomes" id="UP000092573"/>
    </source>
</evidence>